<dbReference type="EMBL" id="HG994368">
    <property type="protein sequence ID" value="CAF1814820.1"/>
    <property type="molecule type" value="Genomic_DNA"/>
</dbReference>
<accession>A0A816JF11</accession>
<sequence>MVPLLEHLLEFFCHPNKFDLQCLLMYPGFPYRLAPEVLSYLVPFLS</sequence>
<reference evidence="1" key="1">
    <citation type="submission" date="2021-01" db="EMBL/GenBank/DDBJ databases">
        <authorList>
            <consortium name="Genoscope - CEA"/>
            <person name="William W."/>
        </authorList>
    </citation>
    <scope>NUCLEOTIDE SEQUENCE</scope>
</reference>
<gene>
    <name evidence="1" type="ORF">DARMORV10_C04P11830.1</name>
</gene>
<protein>
    <submittedName>
        <fullName evidence="1">(rape) hypothetical protein</fullName>
    </submittedName>
</protein>
<organism evidence="1">
    <name type="scientific">Brassica napus</name>
    <name type="common">Rape</name>
    <dbReference type="NCBI Taxonomy" id="3708"/>
    <lineage>
        <taxon>Eukaryota</taxon>
        <taxon>Viridiplantae</taxon>
        <taxon>Streptophyta</taxon>
        <taxon>Embryophyta</taxon>
        <taxon>Tracheophyta</taxon>
        <taxon>Spermatophyta</taxon>
        <taxon>Magnoliopsida</taxon>
        <taxon>eudicotyledons</taxon>
        <taxon>Gunneridae</taxon>
        <taxon>Pentapetalae</taxon>
        <taxon>rosids</taxon>
        <taxon>malvids</taxon>
        <taxon>Brassicales</taxon>
        <taxon>Brassicaceae</taxon>
        <taxon>Brassiceae</taxon>
        <taxon>Brassica</taxon>
    </lineage>
</organism>
<name>A0A816JF11_BRANA</name>
<proteinExistence type="predicted"/>
<dbReference type="AlphaFoldDB" id="A0A816JF11"/>
<evidence type="ECO:0000313" key="1">
    <source>
        <dbReference type="EMBL" id="CAF1814820.1"/>
    </source>
</evidence>
<dbReference type="Proteomes" id="UP001295469">
    <property type="component" value="Chromosome C04"/>
</dbReference>